<dbReference type="RefSeq" id="XP_016457103.1">
    <property type="nucleotide sequence ID" value="XM_016601617.1"/>
</dbReference>
<dbReference type="GO" id="GO:0031418">
    <property type="term" value="F:L-ascorbic acid binding"/>
    <property type="evidence" value="ECO:0007669"/>
    <property type="project" value="UniProtKB-KW"/>
</dbReference>
<evidence type="ECO:0000256" key="1">
    <source>
        <dbReference type="ARBA" id="ARBA00022723"/>
    </source>
</evidence>
<evidence type="ECO:0000259" key="5">
    <source>
        <dbReference type="Pfam" id="PF14226"/>
    </source>
</evidence>
<proteinExistence type="predicted"/>
<evidence type="ECO:0000256" key="4">
    <source>
        <dbReference type="ARBA" id="ARBA00023004"/>
    </source>
</evidence>
<dbReference type="GO" id="GO:0016706">
    <property type="term" value="F:2-oxoglutarate-dependent dioxygenase activity"/>
    <property type="evidence" value="ECO:0007669"/>
    <property type="project" value="UniProtKB-ARBA"/>
</dbReference>
<protein>
    <submittedName>
        <fullName evidence="6">1-aminocyclopropane-1-carboxylate oxidase homolog 8-like</fullName>
    </submittedName>
</protein>
<accession>A0A1S3YYA8</accession>
<dbReference type="PaxDb" id="4097-A0A1S3YYA8"/>
<dbReference type="PANTHER" id="PTHR10209">
    <property type="entry name" value="OXIDOREDUCTASE, 2OG-FE II OXYGENASE FAMILY PROTEIN"/>
    <property type="match status" value="1"/>
</dbReference>
<sequence>MLVKTENWGFFQIVNHEIPSSVMEKVLEGVRHFHEQDSEVKKEFYSRDDTRKFTYNTNFDLHKAKTANWRVTFYGVMAPNPPHPEEMPEVCS</sequence>
<reference evidence="6" key="1">
    <citation type="submission" date="2025-08" db="UniProtKB">
        <authorList>
            <consortium name="RefSeq"/>
        </authorList>
    </citation>
    <scope>IDENTIFICATION</scope>
</reference>
<dbReference type="GO" id="GO:0046872">
    <property type="term" value="F:metal ion binding"/>
    <property type="evidence" value="ECO:0007669"/>
    <property type="project" value="UniProtKB-KW"/>
</dbReference>
<dbReference type="KEGG" id="nta:107780990"/>
<gene>
    <name evidence="6" type="primary">LOC107780990</name>
</gene>
<dbReference type="OrthoDB" id="288590at2759"/>
<organism evidence="6">
    <name type="scientific">Nicotiana tabacum</name>
    <name type="common">Common tobacco</name>
    <dbReference type="NCBI Taxonomy" id="4097"/>
    <lineage>
        <taxon>Eukaryota</taxon>
        <taxon>Viridiplantae</taxon>
        <taxon>Streptophyta</taxon>
        <taxon>Embryophyta</taxon>
        <taxon>Tracheophyta</taxon>
        <taxon>Spermatophyta</taxon>
        <taxon>Magnoliopsida</taxon>
        <taxon>eudicotyledons</taxon>
        <taxon>Gunneridae</taxon>
        <taxon>Pentapetalae</taxon>
        <taxon>asterids</taxon>
        <taxon>lamiids</taxon>
        <taxon>Solanales</taxon>
        <taxon>Solanaceae</taxon>
        <taxon>Nicotianoideae</taxon>
        <taxon>Nicotianeae</taxon>
        <taxon>Nicotiana</taxon>
    </lineage>
</organism>
<dbReference type="Pfam" id="PF14226">
    <property type="entry name" value="DIOX_N"/>
    <property type="match status" value="1"/>
</dbReference>
<dbReference type="AlphaFoldDB" id="A0A1S3YYA8"/>
<dbReference type="PANTHER" id="PTHR10209:SF831">
    <property type="entry name" value="1-AMINOCYCLOPROPANE-1-CARBOXYLATE OXIDASE HOMOLOG 1-LIKE"/>
    <property type="match status" value="1"/>
</dbReference>
<evidence type="ECO:0000313" key="6">
    <source>
        <dbReference type="RefSeq" id="XP_016457103.1"/>
    </source>
</evidence>
<keyword evidence="4" id="KW-0408">Iron</keyword>
<dbReference type="OMA" id="TANWRVT"/>
<keyword evidence="3" id="KW-0560">Oxidoreductase</keyword>
<keyword evidence="2" id="KW-0847">Vitamin C</keyword>
<dbReference type="InterPro" id="IPR026992">
    <property type="entry name" value="DIOX_N"/>
</dbReference>
<keyword evidence="1" id="KW-0479">Metal-binding</keyword>
<name>A0A1S3YYA8_TOBAC</name>
<dbReference type="SUPFAM" id="SSF51197">
    <property type="entry name" value="Clavaminate synthase-like"/>
    <property type="match status" value="1"/>
</dbReference>
<evidence type="ECO:0000256" key="3">
    <source>
        <dbReference type="ARBA" id="ARBA00023002"/>
    </source>
</evidence>
<evidence type="ECO:0000256" key="2">
    <source>
        <dbReference type="ARBA" id="ARBA00022896"/>
    </source>
</evidence>
<feature type="domain" description="Non-haem dioxygenase N-terminal" evidence="5">
    <location>
        <begin position="6"/>
        <end position="84"/>
    </location>
</feature>
<dbReference type="InterPro" id="IPR027443">
    <property type="entry name" value="IPNS-like_sf"/>
</dbReference>
<dbReference type="STRING" id="4097.A0A1S3YYA8"/>
<dbReference type="Gene3D" id="2.60.120.330">
    <property type="entry name" value="B-lactam Antibiotic, Isopenicillin N Synthase, Chain"/>
    <property type="match status" value="1"/>
</dbReference>